<dbReference type="Gene3D" id="3.80.10.10">
    <property type="entry name" value="Ribonuclease Inhibitor"/>
    <property type="match status" value="1"/>
</dbReference>
<dbReference type="EMBL" id="KQ474085">
    <property type="protein sequence ID" value="KPV72893.1"/>
    <property type="molecule type" value="Genomic_DNA"/>
</dbReference>
<dbReference type="GeneID" id="28975245"/>
<dbReference type="RefSeq" id="XP_018268942.1">
    <property type="nucleotide sequence ID" value="XM_018414797.1"/>
</dbReference>
<proteinExistence type="predicted"/>
<keyword evidence="2" id="KW-1185">Reference proteome</keyword>
<name>A0A0N8PZP4_RHOGW</name>
<organism evidence="1 2">
    <name type="scientific">Rhodotorula graminis (strain WP1)</name>
    <dbReference type="NCBI Taxonomy" id="578459"/>
    <lineage>
        <taxon>Eukaryota</taxon>
        <taxon>Fungi</taxon>
        <taxon>Dikarya</taxon>
        <taxon>Basidiomycota</taxon>
        <taxon>Pucciniomycotina</taxon>
        <taxon>Microbotryomycetes</taxon>
        <taxon>Sporidiobolales</taxon>
        <taxon>Sporidiobolaceae</taxon>
        <taxon>Rhodotorula</taxon>
    </lineage>
</organism>
<protein>
    <submittedName>
        <fullName evidence="1">Uncharacterized protein</fullName>
    </submittedName>
</protein>
<dbReference type="AlphaFoldDB" id="A0A0N8PZP4"/>
<reference evidence="1 2" key="1">
    <citation type="journal article" date="2015" name="Front. Microbiol.">
        <title>Genome sequence of the plant growth promoting endophytic yeast Rhodotorula graminis WP1.</title>
        <authorList>
            <person name="Firrincieli A."/>
            <person name="Otillar R."/>
            <person name="Salamov A."/>
            <person name="Schmutz J."/>
            <person name="Khan Z."/>
            <person name="Redman R.S."/>
            <person name="Fleck N.D."/>
            <person name="Lindquist E."/>
            <person name="Grigoriev I.V."/>
            <person name="Doty S.L."/>
        </authorList>
    </citation>
    <scope>NUCLEOTIDE SEQUENCE [LARGE SCALE GENOMIC DNA]</scope>
    <source>
        <strain evidence="1 2">WP1</strain>
    </source>
</reference>
<gene>
    <name evidence="1" type="ORF">RHOBADRAFT_46482</name>
</gene>
<dbReference type="SUPFAM" id="SSF52047">
    <property type="entry name" value="RNI-like"/>
    <property type="match status" value="1"/>
</dbReference>
<evidence type="ECO:0000313" key="2">
    <source>
        <dbReference type="Proteomes" id="UP000053890"/>
    </source>
</evidence>
<evidence type="ECO:0000313" key="1">
    <source>
        <dbReference type="EMBL" id="KPV72893.1"/>
    </source>
</evidence>
<dbReference type="Proteomes" id="UP000053890">
    <property type="component" value="Unassembled WGS sequence"/>
</dbReference>
<sequence length="397" mass="43287">MSQNNLQLPAAPPSLLEHPLVVSQGRGLVASEQQFILKDYRAESTEPPVDLNVVIAEGWNVVGEYPNAESGHLVASIRLRRVGSPVRSVVIHNSTLGASAVKELFRELSDFHKLVTLKFDSFKLLLPSTLDPIREHCLFQGKFPKLSTFTLIGNEHAPVGLLNSSTSLKAVTLLGPFTLDEFDLKNLVRHLPYLKHLAVLVKNGGQASATILNELLEIVEAEDGSDAPHPLDCLALDLGGEGIGELLKVVKYLPELRHLVLVHVGALAVDELKRLRVACPELETLFLFVGHGVTAVPWPFSRTQAMSVLKTFKKLRILGWDIEHITKGAPLDALAAATAIFKRLRHQCSSLETAYLVNKDATDSSDGMMCDLSGGSQLALVPRRTTMNEAVTAFLSV</sequence>
<accession>A0A0N8PZP4</accession>
<dbReference type="InterPro" id="IPR032675">
    <property type="entry name" value="LRR_dom_sf"/>
</dbReference>